<dbReference type="InterPro" id="IPR029058">
    <property type="entry name" value="AB_hydrolase_fold"/>
</dbReference>
<dbReference type="PANTHER" id="PTHR48081:SF8">
    <property type="entry name" value="ALPHA_BETA HYDROLASE FOLD-3 DOMAIN-CONTAINING PROTEIN-RELATED"/>
    <property type="match status" value="1"/>
</dbReference>
<protein>
    <submittedName>
        <fullName evidence="3">Alpha/beta hydrolase</fullName>
    </submittedName>
</protein>
<gene>
    <name evidence="3" type="ORF">POL25_27620</name>
</gene>
<dbReference type="GO" id="GO:0016787">
    <property type="term" value="F:hydrolase activity"/>
    <property type="evidence" value="ECO:0007669"/>
    <property type="project" value="UniProtKB-KW"/>
</dbReference>
<feature type="domain" description="Alpha/beta hydrolase fold-3" evidence="2">
    <location>
        <begin position="121"/>
        <end position="323"/>
    </location>
</feature>
<evidence type="ECO:0000256" key="1">
    <source>
        <dbReference type="ARBA" id="ARBA00022801"/>
    </source>
</evidence>
<reference evidence="3 4" key="1">
    <citation type="submission" date="2022-11" db="EMBL/GenBank/DDBJ databases">
        <title>Minimal conservation of predation-associated metabolite biosynthetic gene clusters underscores biosynthetic potential of Myxococcota including descriptions for ten novel species: Archangium lansinium sp. nov., Myxococcus landrumus sp. nov., Nannocystis bai.</title>
        <authorList>
            <person name="Ahearne A."/>
            <person name="Stevens C."/>
            <person name="Dowd S."/>
        </authorList>
    </citation>
    <scope>NUCLEOTIDE SEQUENCE [LARGE SCALE GENOMIC DNA]</scope>
    <source>
        <strain evidence="3 4">BB15-2</strain>
    </source>
</reference>
<dbReference type="PANTHER" id="PTHR48081">
    <property type="entry name" value="AB HYDROLASE SUPERFAMILY PROTEIN C4A8.06C"/>
    <property type="match status" value="1"/>
</dbReference>
<evidence type="ECO:0000313" key="4">
    <source>
        <dbReference type="Proteomes" id="UP001221686"/>
    </source>
</evidence>
<sequence>MGKPLSVSHRFQAFAARLLLSLPDSLQRRLAGGGPVERDGHTLDPQVQHMLAMQRRMRRPHFHELSVARARREMDINTAMLAPLAPTLETVSEDRFQGPGGELAVRIYRPRGLAALAPATVYFHGGGFVVGGLDSHDPVCRILADEARCVVIAVDYRLAPEHRFPAAADDAVAAFRHVVASAGALGIDPKRIAVAGDSAGGNLSAVVGLETRGDAVRPVFQLLIYPAVDLTMSFPSIESLGKGFFLEKETMEWFMGHYLRGAEDGRDPRASPWFADVAGAPPAAVFTAGFDPLRDEGEAFAGKLEAAGVPVAFACHRGMFHGHVSASGGLSNARPALSEIAGALRRALQ</sequence>
<evidence type="ECO:0000313" key="3">
    <source>
        <dbReference type="EMBL" id="MDC0720705.1"/>
    </source>
</evidence>
<keyword evidence="4" id="KW-1185">Reference proteome</keyword>
<name>A0ABT5E4P6_9BACT</name>
<proteinExistence type="predicted"/>
<dbReference type="Gene3D" id="3.40.50.1820">
    <property type="entry name" value="alpha/beta hydrolase"/>
    <property type="match status" value="1"/>
</dbReference>
<organism evidence="3 4">
    <name type="scientific">Nannocystis bainbridge</name>
    <dbReference type="NCBI Taxonomy" id="2995303"/>
    <lineage>
        <taxon>Bacteria</taxon>
        <taxon>Pseudomonadati</taxon>
        <taxon>Myxococcota</taxon>
        <taxon>Polyangia</taxon>
        <taxon>Nannocystales</taxon>
        <taxon>Nannocystaceae</taxon>
        <taxon>Nannocystis</taxon>
    </lineage>
</organism>
<keyword evidence="1 3" id="KW-0378">Hydrolase</keyword>
<evidence type="ECO:0000259" key="2">
    <source>
        <dbReference type="Pfam" id="PF07859"/>
    </source>
</evidence>
<dbReference type="SUPFAM" id="SSF53474">
    <property type="entry name" value="alpha/beta-Hydrolases"/>
    <property type="match status" value="1"/>
</dbReference>
<dbReference type="EMBL" id="JAQNDL010000003">
    <property type="protein sequence ID" value="MDC0720705.1"/>
    <property type="molecule type" value="Genomic_DNA"/>
</dbReference>
<dbReference type="RefSeq" id="WP_272089214.1">
    <property type="nucleotide sequence ID" value="NZ_JAQNDL010000003.1"/>
</dbReference>
<dbReference type="Proteomes" id="UP001221686">
    <property type="component" value="Unassembled WGS sequence"/>
</dbReference>
<comment type="caution">
    <text evidence="3">The sequence shown here is derived from an EMBL/GenBank/DDBJ whole genome shotgun (WGS) entry which is preliminary data.</text>
</comment>
<dbReference type="InterPro" id="IPR050300">
    <property type="entry name" value="GDXG_lipolytic_enzyme"/>
</dbReference>
<accession>A0ABT5E4P6</accession>
<dbReference type="InterPro" id="IPR013094">
    <property type="entry name" value="AB_hydrolase_3"/>
</dbReference>
<dbReference type="Pfam" id="PF07859">
    <property type="entry name" value="Abhydrolase_3"/>
    <property type="match status" value="1"/>
</dbReference>